<sequence>MKTADCKAKTAKLARTAKFLTIKSVQISLSDIDQSDISKFDISDVESNGIDSDVEIDGVNNKLEADMELEVIESDYSLLTPIEWLGSLSVAEKMYSSTIIEKLKQLGVTHMTKHKYLENLSKYDEIAAFIRKSAVSYIMSHIFDFPVVLDANDNLVDHKKWFKMMCFPRTGYGDNAILKAIADVYNVYKVFVCTKFPTPQIIAPKGLPSHEMSIIQLARIGENYYNSATIQNIPDQQNCVLYLTNGLFYIGTYSYNSRTVIFDWDSSSKFVPQSKFSKMQPLSLLTTGCTVIVSSNDHEIKE</sequence>
<gene>
    <name evidence="1" type="ORF">HK100_007968</name>
</gene>
<organism evidence="1 2">
    <name type="scientific">Physocladia obscura</name>
    <dbReference type="NCBI Taxonomy" id="109957"/>
    <lineage>
        <taxon>Eukaryota</taxon>
        <taxon>Fungi</taxon>
        <taxon>Fungi incertae sedis</taxon>
        <taxon>Chytridiomycota</taxon>
        <taxon>Chytridiomycota incertae sedis</taxon>
        <taxon>Chytridiomycetes</taxon>
        <taxon>Chytridiales</taxon>
        <taxon>Chytriomycetaceae</taxon>
        <taxon>Physocladia</taxon>
    </lineage>
</organism>
<dbReference type="EMBL" id="JADGJH010003800">
    <property type="protein sequence ID" value="KAJ3088727.1"/>
    <property type="molecule type" value="Genomic_DNA"/>
</dbReference>
<evidence type="ECO:0000313" key="2">
    <source>
        <dbReference type="Proteomes" id="UP001211907"/>
    </source>
</evidence>
<dbReference type="AlphaFoldDB" id="A0AAD5SNP6"/>
<evidence type="ECO:0000313" key="1">
    <source>
        <dbReference type="EMBL" id="KAJ3088727.1"/>
    </source>
</evidence>
<protein>
    <submittedName>
        <fullName evidence="1">Uncharacterized protein</fullName>
    </submittedName>
</protein>
<feature type="non-terminal residue" evidence="1">
    <location>
        <position position="1"/>
    </location>
</feature>
<dbReference type="Proteomes" id="UP001211907">
    <property type="component" value="Unassembled WGS sequence"/>
</dbReference>
<accession>A0AAD5SNP6</accession>
<reference evidence="1" key="1">
    <citation type="submission" date="2020-05" db="EMBL/GenBank/DDBJ databases">
        <title>Phylogenomic resolution of chytrid fungi.</title>
        <authorList>
            <person name="Stajich J.E."/>
            <person name="Amses K."/>
            <person name="Simmons R."/>
            <person name="Seto K."/>
            <person name="Myers J."/>
            <person name="Bonds A."/>
            <person name="Quandt C.A."/>
            <person name="Barry K."/>
            <person name="Liu P."/>
            <person name="Grigoriev I."/>
            <person name="Longcore J.E."/>
            <person name="James T.Y."/>
        </authorList>
    </citation>
    <scope>NUCLEOTIDE SEQUENCE</scope>
    <source>
        <strain evidence="1">JEL0513</strain>
    </source>
</reference>
<keyword evidence="2" id="KW-1185">Reference proteome</keyword>
<dbReference type="CDD" id="cd22744">
    <property type="entry name" value="OTU"/>
    <property type="match status" value="1"/>
</dbReference>
<name>A0AAD5SNP6_9FUNG</name>
<comment type="caution">
    <text evidence="1">The sequence shown here is derived from an EMBL/GenBank/DDBJ whole genome shotgun (WGS) entry which is preliminary data.</text>
</comment>
<proteinExistence type="predicted"/>